<proteinExistence type="predicted"/>
<dbReference type="AlphaFoldDB" id="A0A6L2JED9"/>
<sequence length="313" mass="36170">MTHKKVADLDNEFEQFKNEFAQHRTYVDEQITTMQNRFTAELGAIRTELTAATSSITAAMERKHEELLKMLSSGLLQSLGIKDESKNGFEESGTLYYNKKDTFPENYIQPEEHDTVERYFEVQDIQPKEKLRAVVLCMEGQALSWFRWSEARSPFRSWEGLKRRLLERFQLSQEGTLYEQFLVITQEGSAREYVNLFETLAGQLVGIPEEVMEGTFIKGLRRALNGVSSQSSSRLAVSTGGQTSNTKEHFRRMTESELEERRAKGLCFRCEEKFKPGHRCAPHTLQVMIVDDSDEENEPYLQVKPWDRALKAD</sequence>
<dbReference type="Pfam" id="PF03732">
    <property type="entry name" value="Retrotrans_gag"/>
    <property type="match status" value="1"/>
</dbReference>
<comment type="caution">
    <text evidence="2">The sequence shown here is derived from an EMBL/GenBank/DDBJ whole genome shotgun (WGS) entry which is preliminary data.</text>
</comment>
<evidence type="ECO:0000313" key="2">
    <source>
        <dbReference type="EMBL" id="GEU34275.1"/>
    </source>
</evidence>
<organism evidence="2">
    <name type="scientific">Tanacetum cinerariifolium</name>
    <name type="common">Dalmatian daisy</name>
    <name type="synonym">Chrysanthemum cinerariifolium</name>
    <dbReference type="NCBI Taxonomy" id="118510"/>
    <lineage>
        <taxon>Eukaryota</taxon>
        <taxon>Viridiplantae</taxon>
        <taxon>Streptophyta</taxon>
        <taxon>Embryophyta</taxon>
        <taxon>Tracheophyta</taxon>
        <taxon>Spermatophyta</taxon>
        <taxon>Magnoliopsida</taxon>
        <taxon>eudicotyledons</taxon>
        <taxon>Gunneridae</taxon>
        <taxon>Pentapetalae</taxon>
        <taxon>asterids</taxon>
        <taxon>campanulids</taxon>
        <taxon>Asterales</taxon>
        <taxon>Asteraceae</taxon>
        <taxon>Asteroideae</taxon>
        <taxon>Anthemideae</taxon>
        <taxon>Anthemidinae</taxon>
        <taxon>Tanacetum</taxon>
    </lineage>
</organism>
<reference evidence="2" key="1">
    <citation type="journal article" date="2019" name="Sci. Rep.">
        <title>Draft genome of Tanacetum cinerariifolium, the natural source of mosquito coil.</title>
        <authorList>
            <person name="Yamashiro T."/>
            <person name="Shiraishi A."/>
            <person name="Satake H."/>
            <person name="Nakayama K."/>
        </authorList>
    </citation>
    <scope>NUCLEOTIDE SEQUENCE</scope>
</reference>
<accession>A0A6L2JED9</accession>
<dbReference type="InterPro" id="IPR005162">
    <property type="entry name" value="Retrotrans_gag_dom"/>
</dbReference>
<evidence type="ECO:0000259" key="1">
    <source>
        <dbReference type="Pfam" id="PF03732"/>
    </source>
</evidence>
<name>A0A6L2JED9_TANCI</name>
<feature type="domain" description="Retrotransposon gag" evidence="1">
    <location>
        <begin position="133"/>
        <end position="222"/>
    </location>
</feature>
<dbReference type="EMBL" id="BKCJ010000559">
    <property type="protein sequence ID" value="GEU34275.1"/>
    <property type="molecule type" value="Genomic_DNA"/>
</dbReference>
<protein>
    <submittedName>
        <fullName evidence="2">Ankyrin repeat-containing protein</fullName>
    </submittedName>
</protein>
<gene>
    <name evidence="2" type="ORF">Tci_006253</name>
</gene>